<dbReference type="STRING" id="41688.A0A2N3NDZ1"/>
<dbReference type="PANTHER" id="PTHR10983">
    <property type="entry name" value="1-ACYLGLYCEROL-3-PHOSPHATE ACYLTRANSFERASE-RELATED"/>
    <property type="match status" value="1"/>
</dbReference>
<reference evidence="6 7" key="1">
    <citation type="journal article" date="2017" name="G3 (Bethesda)">
        <title>First Draft Genome Sequence of the Pathogenic Fungus Lomentospora prolificans (Formerly Scedosporium prolificans).</title>
        <authorList>
            <person name="Luo R."/>
            <person name="Zimin A."/>
            <person name="Workman R."/>
            <person name="Fan Y."/>
            <person name="Pertea G."/>
            <person name="Grossman N."/>
            <person name="Wear M.P."/>
            <person name="Jia B."/>
            <person name="Miller H."/>
            <person name="Casadevall A."/>
            <person name="Timp W."/>
            <person name="Zhang S.X."/>
            <person name="Salzberg S.L."/>
        </authorList>
    </citation>
    <scope>NUCLEOTIDE SEQUENCE [LARGE SCALE GENOMIC DNA]</scope>
    <source>
        <strain evidence="6 7">JHH-5317</strain>
    </source>
</reference>
<keyword evidence="4" id="KW-1133">Transmembrane helix</keyword>
<dbReference type="GO" id="GO:0003841">
    <property type="term" value="F:1-acylglycerol-3-phosphate O-acyltransferase activity"/>
    <property type="evidence" value="ECO:0007669"/>
    <property type="project" value="TreeGrafter"/>
</dbReference>
<evidence type="ECO:0000256" key="1">
    <source>
        <dbReference type="ARBA" id="ARBA00008655"/>
    </source>
</evidence>
<gene>
    <name evidence="6" type="ORF">jhhlp_002403</name>
</gene>
<name>A0A2N3NDZ1_9PEZI</name>
<dbReference type="OrthoDB" id="189226at2759"/>
<dbReference type="Proteomes" id="UP000233524">
    <property type="component" value="Unassembled WGS sequence"/>
</dbReference>
<keyword evidence="2" id="KW-0808">Transferase</keyword>
<accession>A0A2N3NDZ1</accession>
<keyword evidence="3" id="KW-0012">Acyltransferase</keyword>
<evidence type="ECO:0000313" key="7">
    <source>
        <dbReference type="Proteomes" id="UP000233524"/>
    </source>
</evidence>
<keyword evidence="7" id="KW-1185">Reference proteome</keyword>
<keyword evidence="4" id="KW-0472">Membrane</keyword>
<feature type="transmembrane region" description="Helical" evidence="4">
    <location>
        <begin position="14"/>
        <end position="37"/>
    </location>
</feature>
<dbReference type="InterPro" id="IPR002123">
    <property type="entry name" value="Plipid/glycerol_acylTrfase"/>
</dbReference>
<dbReference type="CDD" id="cd07990">
    <property type="entry name" value="LPLAT_LCLAT1-like"/>
    <property type="match status" value="1"/>
</dbReference>
<evidence type="ECO:0000259" key="5">
    <source>
        <dbReference type="SMART" id="SM00563"/>
    </source>
</evidence>
<comment type="similarity">
    <text evidence="1">Belongs to the 1-acyl-sn-glycerol-3-phosphate acyltransferase family.</text>
</comment>
<dbReference type="PANTHER" id="PTHR10983:SF24">
    <property type="entry name" value="1-ACYLGLYCEROL-3-PHOSPHATE O-ACYLTRANSFERASE 3, ISOFORM E-RELATED"/>
    <property type="match status" value="1"/>
</dbReference>
<evidence type="ECO:0000256" key="2">
    <source>
        <dbReference type="ARBA" id="ARBA00022679"/>
    </source>
</evidence>
<dbReference type="InterPro" id="IPR032098">
    <property type="entry name" value="Acyltransf_C"/>
</dbReference>
<dbReference type="Pfam" id="PF16076">
    <property type="entry name" value="Acyltransf_C"/>
    <property type="match status" value="1"/>
</dbReference>
<dbReference type="AlphaFoldDB" id="A0A2N3NDZ1"/>
<dbReference type="SUPFAM" id="SSF69593">
    <property type="entry name" value="Glycerol-3-phosphate (1)-acyltransferase"/>
    <property type="match status" value="1"/>
</dbReference>
<dbReference type="EMBL" id="NLAX01000008">
    <property type="protein sequence ID" value="PKS10648.1"/>
    <property type="molecule type" value="Genomic_DNA"/>
</dbReference>
<dbReference type="VEuPathDB" id="FungiDB:jhhlp_002403"/>
<evidence type="ECO:0000256" key="4">
    <source>
        <dbReference type="SAM" id="Phobius"/>
    </source>
</evidence>
<dbReference type="Pfam" id="PF01553">
    <property type="entry name" value="Acyltransferase"/>
    <property type="match status" value="1"/>
</dbReference>
<dbReference type="SMART" id="SM00563">
    <property type="entry name" value="PlsC"/>
    <property type="match status" value="1"/>
</dbReference>
<keyword evidence="4" id="KW-0812">Transmembrane</keyword>
<comment type="caution">
    <text evidence="6">The sequence shown here is derived from an EMBL/GenBank/DDBJ whole genome shotgun (WGS) entry which is preliminary data.</text>
</comment>
<proteinExistence type="inferred from homology"/>
<protein>
    <recommendedName>
        <fullName evidence="5">Phospholipid/glycerol acyltransferase domain-containing protein</fullName>
    </recommendedName>
</protein>
<dbReference type="InParanoid" id="A0A2N3NDZ1"/>
<feature type="domain" description="Phospholipid/glycerol acyltransferase" evidence="5">
    <location>
        <begin position="85"/>
        <end position="207"/>
    </location>
</feature>
<dbReference type="GO" id="GO:0012505">
    <property type="term" value="C:endomembrane system"/>
    <property type="evidence" value="ECO:0007669"/>
    <property type="project" value="TreeGrafter"/>
</dbReference>
<organism evidence="6 7">
    <name type="scientific">Lomentospora prolificans</name>
    <dbReference type="NCBI Taxonomy" id="41688"/>
    <lineage>
        <taxon>Eukaryota</taxon>
        <taxon>Fungi</taxon>
        <taxon>Dikarya</taxon>
        <taxon>Ascomycota</taxon>
        <taxon>Pezizomycotina</taxon>
        <taxon>Sordariomycetes</taxon>
        <taxon>Hypocreomycetidae</taxon>
        <taxon>Microascales</taxon>
        <taxon>Microascaceae</taxon>
        <taxon>Lomentospora</taxon>
    </lineage>
</organism>
<evidence type="ECO:0000313" key="6">
    <source>
        <dbReference type="EMBL" id="PKS10648.1"/>
    </source>
</evidence>
<sequence>MAAVTGFLFHVRGIVILFPWVISLFLADIALSLLLPFKAIAPDLVYNTSSAIAWAIWRWIQVIFEVFNGAQVAISGDVLPQGESAVVVANHVGWCDFYMIQSLAERAGMLSRCRYFAKMQLRSVPFLGWGLWAMGMPLVTRNWLRDKQELDRVFTGIVKRQWPTWLVSFSEATRFTKEKYEQSQAWCEETNRPQPKHALYPRTKGFITTVQHLRQAPQIKAVYDLTIAYEHKGKFLEAPNMWDTMRLPELTRTHDYKFHIHARRFLIEDLPKTDDELAKWLETIWVEKGEWLDRKKREWEMPLPEKPM</sequence>
<evidence type="ECO:0000256" key="3">
    <source>
        <dbReference type="ARBA" id="ARBA00023315"/>
    </source>
</evidence>